<dbReference type="PROSITE" id="PS00570">
    <property type="entry name" value="RING_HYDROXYL_ALPHA"/>
    <property type="match status" value="1"/>
</dbReference>
<evidence type="ECO:0000256" key="3">
    <source>
        <dbReference type="ARBA" id="ARBA00022723"/>
    </source>
</evidence>
<keyword evidence="6" id="KW-0560">Oxidoreductase</keyword>
<sequence length="466" mass="52287">MRDVLANVRRGMLPAHIYNDAEVFQAERERLFSRAWMFVAHESEIPHVGDYVVRRVLDDSFIVSRDRSGRIHAMFNMCLHRGMQVCRAEQGNASHFRCPYHGWSYRNDGRIVGLPFHQEAYGGEAGFARKGQRLLPAPSLDTYNGLIFISMDPDAPPLLEFLGDFAFYLDYYTKQSASGAEMLGPQRWRIKANWKIGAENFAGDMYHTPQTHTSVVEIGLFREPKAEKRKNGSTYWAGGGGGTTYKLPPGTLEERLRYVGYPDEMISRMRSQWSQRQLDVIGRDGFMVSAASVFPNLSLVHNWPKVADTDDVLPFISLRQWQPITADETEVLSWFVVDKEAPEEFKKLSYKAYLMCFGSSGMFEQDDVENWVSLTTTAGGGLARRLLLNGRMGMLHDDSAVVPSLTPEQFAGPGIARVGYSEDNQRRLLAEWADHLEMPPLVPGPITVGAPQADGVGSVETSEACS</sequence>
<dbReference type="EMBL" id="JBHSQW010000044">
    <property type="protein sequence ID" value="MFC5997006.1"/>
    <property type="molecule type" value="Genomic_DNA"/>
</dbReference>
<dbReference type="InterPro" id="IPR036922">
    <property type="entry name" value="Rieske_2Fe-2S_sf"/>
</dbReference>
<dbReference type="PANTHER" id="PTHR43756:SF1">
    <property type="entry name" value="3-PHENYLPROPIONATE_CINNAMIC ACID DIOXYGENASE SUBUNIT ALPHA"/>
    <property type="match status" value="1"/>
</dbReference>
<dbReference type="Gene3D" id="3.90.380.10">
    <property type="entry name" value="Naphthalene 1,2-dioxygenase Alpha Subunit, Chain A, domain 1"/>
    <property type="match status" value="1"/>
</dbReference>
<dbReference type="SUPFAM" id="SSF55961">
    <property type="entry name" value="Bet v1-like"/>
    <property type="match status" value="1"/>
</dbReference>
<dbReference type="CDD" id="cd08881">
    <property type="entry name" value="RHO_alpha_C_NDO-like"/>
    <property type="match status" value="1"/>
</dbReference>
<evidence type="ECO:0000313" key="13">
    <source>
        <dbReference type="Proteomes" id="UP001596302"/>
    </source>
</evidence>
<dbReference type="InterPro" id="IPR015879">
    <property type="entry name" value="Ring_hydroxy_dOase_asu_C_dom"/>
</dbReference>
<evidence type="ECO:0000313" key="12">
    <source>
        <dbReference type="EMBL" id="MFC5997006.1"/>
    </source>
</evidence>
<evidence type="ECO:0000256" key="2">
    <source>
        <dbReference type="ARBA" id="ARBA00022714"/>
    </source>
</evidence>
<evidence type="ECO:0000259" key="11">
    <source>
        <dbReference type="PROSITE" id="PS51296"/>
    </source>
</evidence>
<feature type="region of interest" description="Disordered" evidence="10">
    <location>
        <begin position="446"/>
        <end position="466"/>
    </location>
</feature>
<organism evidence="12 13">
    <name type="scientific">Pseudonocardia hispaniensis</name>
    <dbReference type="NCBI Taxonomy" id="904933"/>
    <lineage>
        <taxon>Bacteria</taxon>
        <taxon>Bacillati</taxon>
        <taxon>Actinomycetota</taxon>
        <taxon>Actinomycetes</taxon>
        <taxon>Pseudonocardiales</taxon>
        <taxon>Pseudonocardiaceae</taxon>
        <taxon>Pseudonocardia</taxon>
    </lineage>
</organism>
<reference evidence="13" key="1">
    <citation type="journal article" date="2019" name="Int. J. Syst. Evol. Microbiol.">
        <title>The Global Catalogue of Microorganisms (GCM) 10K type strain sequencing project: providing services to taxonomists for standard genome sequencing and annotation.</title>
        <authorList>
            <consortium name="The Broad Institute Genomics Platform"/>
            <consortium name="The Broad Institute Genome Sequencing Center for Infectious Disease"/>
            <person name="Wu L."/>
            <person name="Ma J."/>
        </authorList>
    </citation>
    <scope>NUCLEOTIDE SEQUENCE [LARGE SCALE GENOMIC DNA]</scope>
    <source>
        <strain evidence="13">CCM 8391</strain>
    </source>
</reference>
<evidence type="ECO:0000256" key="4">
    <source>
        <dbReference type="ARBA" id="ARBA00022797"/>
    </source>
</evidence>
<dbReference type="SUPFAM" id="SSF50022">
    <property type="entry name" value="ISP domain"/>
    <property type="match status" value="1"/>
</dbReference>
<dbReference type="InterPro" id="IPR001663">
    <property type="entry name" value="Rng_hydr_dOase-A"/>
</dbReference>
<evidence type="ECO:0000256" key="6">
    <source>
        <dbReference type="ARBA" id="ARBA00023002"/>
    </source>
</evidence>
<feature type="domain" description="Rieske" evidence="11">
    <location>
        <begin position="36"/>
        <end position="149"/>
    </location>
</feature>
<comment type="similarity">
    <text evidence="1">Belongs to the bacterial ring-hydroxylating dioxygenase alpha subunit family.</text>
</comment>
<dbReference type="InterPro" id="IPR015881">
    <property type="entry name" value="ARHD_Rieske_2Fe_2S"/>
</dbReference>
<dbReference type="Gene3D" id="2.102.10.10">
    <property type="entry name" value="Rieske [2Fe-2S] iron-sulphur domain"/>
    <property type="match status" value="1"/>
</dbReference>
<keyword evidence="9" id="KW-0520">NAD</keyword>
<dbReference type="InterPro" id="IPR017941">
    <property type="entry name" value="Rieske_2Fe-2S"/>
</dbReference>
<dbReference type="Pfam" id="PF00848">
    <property type="entry name" value="Ring_hydroxyl_A"/>
    <property type="match status" value="1"/>
</dbReference>
<gene>
    <name evidence="12" type="ORF">ACFQE5_22605</name>
</gene>
<name>A0ABW1J8B8_9PSEU</name>
<dbReference type="PRINTS" id="PR00090">
    <property type="entry name" value="RNGDIOXGNASE"/>
</dbReference>
<evidence type="ECO:0000256" key="7">
    <source>
        <dbReference type="ARBA" id="ARBA00023004"/>
    </source>
</evidence>
<keyword evidence="7" id="KW-0408">Iron</keyword>
<protein>
    <submittedName>
        <fullName evidence="12">Rieske 2Fe-2S domain-containing protein</fullName>
    </submittedName>
</protein>
<dbReference type="PANTHER" id="PTHR43756">
    <property type="entry name" value="CHOLINE MONOOXYGENASE, CHLOROPLASTIC"/>
    <property type="match status" value="1"/>
</dbReference>
<comment type="caution">
    <text evidence="12">The sequence shown here is derived from an EMBL/GenBank/DDBJ whole genome shotgun (WGS) entry which is preliminary data.</text>
</comment>
<keyword evidence="3" id="KW-0479">Metal-binding</keyword>
<evidence type="ECO:0000256" key="10">
    <source>
        <dbReference type="SAM" id="MobiDB-lite"/>
    </source>
</evidence>
<dbReference type="Pfam" id="PF00355">
    <property type="entry name" value="Rieske"/>
    <property type="match status" value="1"/>
</dbReference>
<keyword evidence="8" id="KW-0411">Iron-sulfur</keyword>
<dbReference type="RefSeq" id="WP_379587902.1">
    <property type="nucleotide sequence ID" value="NZ_JBHSQW010000044.1"/>
</dbReference>
<keyword evidence="13" id="KW-1185">Reference proteome</keyword>
<evidence type="ECO:0000256" key="1">
    <source>
        <dbReference type="ARBA" id="ARBA00008751"/>
    </source>
</evidence>
<evidence type="ECO:0000256" key="5">
    <source>
        <dbReference type="ARBA" id="ARBA00022964"/>
    </source>
</evidence>
<evidence type="ECO:0000256" key="9">
    <source>
        <dbReference type="ARBA" id="ARBA00023027"/>
    </source>
</evidence>
<dbReference type="PROSITE" id="PS51296">
    <property type="entry name" value="RIESKE"/>
    <property type="match status" value="1"/>
</dbReference>
<keyword evidence="5" id="KW-0223">Dioxygenase</keyword>
<dbReference type="Proteomes" id="UP001596302">
    <property type="component" value="Unassembled WGS sequence"/>
</dbReference>
<keyword evidence="2" id="KW-0001">2Fe-2S</keyword>
<proteinExistence type="inferred from homology"/>
<evidence type="ECO:0000256" key="8">
    <source>
        <dbReference type="ARBA" id="ARBA00023014"/>
    </source>
</evidence>
<accession>A0ABW1J8B8</accession>
<dbReference type="InterPro" id="IPR043266">
    <property type="entry name" value="RHO_NdoB-like_C"/>
</dbReference>
<keyword evidence="4" id="KW-0058">Aromatic hydrocarbons catabolism</keyword>